<dbReference type="InterPro" id="IPR019960">
    <property type="entry name" value="T1SS_VCA0849"/>
</dbReference>
<dbReference type="Pfam" id="PF17963">
    <property type="entry name" value="Big_9"/>
    <property type="match status" value="2"/>
</dbReference>
<dbReference type="NCBIfam" id="TIGR01965">
    <property type="entry name" value="VCBS_repeat"/>
    <property type="match status" value="10"/>
</dbReference>
<dbReference type="RefSeq" id="WP_090134039.1">
    <property type="nucleotide sequence ID" value="NZ_FOLY01000004.1"/>
</dbReference>
<dbReference type="STRING" id="402385.SAMN05421848_2289"/>
<feature type="region of interest" description="Disordered" evidence="2">
    <location>
        <begin position="2445"/>
        <end position="2464"/>
    </location>
</feature>
<dbReference type="PRINTS" id="PR00313">
    <property type="entry name" value="CABNDNGRPT"/>
</dbReference>
<dbReference type="Proteomes" id="UP000199046">
    <property type="component" value="Unassembled WGS sequence"/>
</dbReference>
<proteinExistence type="predicted"/>
<feature type="domain" description="RapA2 cadherin-like" evidence="3">
    <location>
        <begin position="4679"/>
        <end position="4756"/>
    </location>
</feature>
<dbReference type="NCBIfam" id="TIGR03661">
    <property type="entry name" value="T1SS_VCA0849"/>
    <property type="match status" value="1"/>
</dbReference>
<reference evidence="5" key="1">
    <citation type="submission" date="2016-10" db="EMBL/GenBank/DDBJ databases">
        <authorList>
            <person name="Varghese N."/>
            <person name="Submissions S."/>
        </authorList>
    </citation>
    <scope>NUCLEOTIDE SEQUENCE [LARGE SCALE GENOMIC DNA]</scope>
    <source>
        <strain evidence="5">DSM 23439</strain>
    </source>
</reference>
<feature type="compositionally biased region" description="Polar residues" evidence="2">
    <location>
        <begin position="2445"/>
        <end position="2459"/>
    </location>
</feature>
<dbReference type="EMBL" id="FOLY01000004">
    <property type="protein sequence ID" value="SFC66280.1"/>
    <property type="molecule type" value="Genomic_DNA"/>
</dbReference>
<feature type="domain" description="RapA2 cadherin-like" evidence="3">
    <location>
        <begin position="5010"/>
        <end position="5087"/>
    </location>
</feature>
<dbReference type="InterPro" id="IPR011049">
    <property type="entry name" value="Serralysin-like_metalloprot_C"/>
</dbReference>
<feature type="compositionally biased region" description="Polar residues" evidence="2">
    <location>
        <begin position="3284"/>
        <end position="3300"/>
    </location>
</feature>
<feature type="domain" description="RapA2 cadherin-like" evidence="3">
    <location>
        <begin position="4786"/>
        <end position="4863"/>
    </location>
</feature>
<dbReference type="GO" id="GO:0005509">
    <property type="term" value="F:calcium ion binding"/>
    <property type="evidence" value="ECO:0007669"/>
    <property type="project" value="InterPro"/>
</dbReference>
<feature type="domain" description="RapA2 cadherin-like" evidence="3">
    <location>
        <begin position="4893"/>
        <end position="4979"/>
    </location>
</feature>
<feature type="compositionally biased region" description="Polar residues" evidence="2">
    <location>
        <begin position="3696"/>
        <end position="3716"/>
    </location>
</feature>
<dbReference type="NCBIfam" id="NF033510">
    <property type="entry name" value="Ca_tandemer"/>
    <property type="match status" value="40"/>
</dbReference>
<feature type="region of interest" description="Disordered" evidence="2">
    <location>
        <begin position="93"/>
        <end position="292"/>
    </location>
</feature>
<feature type="compositionally biased region" description="Polar residues" evidence="2">
    <location>
        <begin position="2028"/>
        <end position="2043"/>
    </location>
</feature>
<dbReference type="PROSITE" id="PS00330">
    <property type="entry name" value="HEMOLYSIN_CALCIUM"/>
    <property type="match status" value="3"/>
</dbReference>
<dbReference type="SUPFAM" id="SSF63825">
    <property type="entry name" value="YWTD domain"/>
    <property type="match status" value="1"/>
</dbReference>
<feature type="domain" description="RapA2 cadherin-like" evidence="3">
    <location>
        <begin position="5224"/>
        <end position="5301"/>
    </location>
</feature>
<dbReference type="Gene3D" id="2.60.40.10">
    <property type="entry name" value="Immunoglobulins"/>
    <property type="match status" value="48"/>
</dbReference>
<dbReference type="Pfam" id="PF00353">
    <property type="entry name" value="HemolysinCabind"/>
    <property type="match status" value="2"/>
</dbReference>
<feature type="region of interest" description="Disordered" evidence="2">
    <location>
        <begin position="3491"/>
        <end position="3511"/>
    </location>
</feature>
<dbReference type="InterPro" id="IPR010221">
    <property type="entry name" value="VCBS_dom"/>
</dbReference>
<dbReference type="InterPro" id="IPR018511">
    <property type="entry name" value="Hemolysin-typ_Ca-bd_CS"/>
</dbReference>
<keyword evidence="5" id="KW-1185">Reference proteome</keyword>
<feature type="domain" description="RapA2 cadherin-like" evidence="3">
    <location>
        <begin position="5117"/>
        <end position="5194"/>
    </location>
</feature>
<dbReference type="OrthoDB" id="5787335at2"/>
<feature type="region of interest" description="Disordered" evidence="2">
    <location>
        <begin position="6521"/>
        <end position="6541"/>
    </location>
</feature>
<keyword evidence="1" id="KW-0106">Calcium</keyword>
<dbReference type="InterPro" id="IPR049826">
    <property type="entry name" value="Ig-like_ice"/>
</dbReference>
<feature type="domain" description="RapA2 cadherin-like" evidence="3">
    <location>
        <begin position="5439"/>
        <end position="5502"/>
    </location>
</feature>
<evidence type="ECO:0000313" key="5">
    <source>
        <dbReference type="Proteomes" id="UP000199046"/>
    </source>
</evidence>
<feature type="region of interest" description="Disordered" evidence="2">
    <location>
        <begin position="3284"/>
        <end position="3303"/>
    </location>
</feature>
<dbReference type="SUPFAM" id="SSF51120">
    <property type="entry name" value="beta-Roll"/>
    <property type="match status" value="1"/>
</dbReference>
<feature type="compositionally biased region" description="Low complexity" evidence="2">
    <location>
        <begin position="145"/>
        <end position="155"/>
    </location>
</feature>
<dbReference type="NCBIfam" id="NF012196">
    <property type="entry name" value="Ig_like_ice"/>
    <property type="match status" value="40"/>
</dbReference>
<feature type="compositionally biased region" description="Gly residues" evidence="2">
    <location>
        <begin position="107"/>
        <end position="121"/>
    </location>
</feature>
<feature type="region of interest" description="Disordered" evidence="2">
    <location>
        <begin position="3696"/>
        <end position="3719"/>
    </location>
</feature>
<feature type="region of interest" description="Disordered" evidence="2">
    <location>
        <begin position="2028"/>
        <end position="2050"/>
    </location>
</feature>
<organism evidence="4 5">
    <name type="scientific">Kushneria avicenniae</name>
    <dbReference type="NCBI Taxonomy" id="402385"/>
    <lineage>
        <taxon>Bacteria</taxon>
        <taxon>Pseudomonadati</taxon>
        <taxon>Pseudomonadota</taxon>
        <taxon>Gammaproteobacteria</taxon>
        <taxon>Oceanospirillales</taxon>
        <taxon>Halomonadaceae</taxon>
        <taxon>Kushneria</taxon>
    </lineage>
</organism>
<evidence type="ECO:0000259" key="3">
    <source>
        <dbReference type="Pfam" id="PF17803"/>
    </source>
</evidence>
<gene>
    <name evidence="4" type="ORF">SAMN05421848_2289</name>
</gene>
<dbReference type="InterPro" id="IPR013783">
    <property type="entry name" value="Ig-like_fold"/>
</dbReference>
<feature type="domain" description="RapA2 cadherin-like" evidence="3">
    <location>
        <begin position="5331"/>
        <end position="5408"/>
    </location>
</feature>
<protein>
    <submittedName>
        <fullName evidence="4">VCBS repeat-containing protein</fullName>
    </submittedName>
</protein>
<feature type="compositionally biased region" description="Low complexity" evidence="2">
    <location>
        <begin position="167"/>
        <end position="231"/>
    </location>
</feature>
<evidence type="ECO:0000256" key="1">
    <source>
        <dbReference type="ARBA" id="ARBA00022837"/>
    </source>
</evidence>
<dbReference type="InterPro" id="IPR040853">
    <property type="entry name" value="RapA2_cadherin-like"/>
</dbReference>
<sequence length="6583" mass="647828">MAAYTVARVDGVVLMLDPRKLVTQGMALPENAVLMAADGGRIILADGTVLSLSAGQPATLMATGDVPELVNASPSAQVDPEIAALQAAIAAGQDPTEVQQAPAAGASSGGDGGSLSGGGGFSQPFDINRSGREQQTEYRYSAGFTDTDTTPTSSPAGFAGNTDADDGTTTPTDPNTGGGTTTPTDPNTGGGTTTPTDPNTGGGTTTPTDPDTGGGTTTPTDPNTGDGTTTPSDPNAGGGTTTPTDPNTGGGTTTPTDPNTGDGTTTPTDPNTGGGTTTPTDPNTGDGTTTPAVTISLDPVAEDDIVNADEARSSLIISGAAGGDAIAGDMVTITIGDHAYMTLVDESLSFSIAVPGSVLASSHTVIATISHAHDSGVSTATTSHAYTTSLEAPIVSISLEAIAGDDVLNASESGQSITLTGTAGGDAVAGDPVTISIGSQNYTTVVGMEGAFSISVPGSVLAQAEAVTAIVSHRDAAGNNGSATTSRGYTVDIVPPELLITLDTIAGDNVINAEEANQAVPVTGTVTGEYAAGDSVTLTVGQQSYTGVVNADGTFSINVPGSQLAGNDAIRAEVSHTDAAGNTGSANTASSYGVDTDVPVVTISLDTIAGDDVINAAEAGQDVAITGQAGGDAASGDAVTISVGGQSYTTTVAANGTFSVAVPGTVLATAGVNSVSASVSHTDAAGNTGSAETSRDYTVDTTPPALAIQLDTIAGDNVVNAEESGQNIPVTGSVTGEYAAGDTIILTVGQQTYTGAVNADGTFSIAVPGSQLATNNAITASVSHTDAAGNTGSANTATSYGVDTDVPVVTISLDTIAGDDVINAAEAGQEVAITGRAGGDAVAGDTVTISVGSQTYTTTVATNGTFSVAVPGSILATAGTNSVSASISHTDAAGNVGTATTDRGYSVDTTPPALMIALDTLAGDNVINAEEAGRDVPVTGTVMGEYAAGDLVTVTVGQQSYTGAVSGDGTFSISVPGSQLAQNNSMTVTVSHTDAAGNTGSANTATSYGVDTDAPVVTVSLDTIAGDDIINAAEAAQDVTVTGRAGGDAVTGDTVTVSVGGNSYTATVGQNGVFSVAVPGAVLAQSGTSNVSASVSHTDAAGNVGTATTDRGYSVDTTPPALTIALDTLAGDNVINADEAGRNIPVTGTVSGEYAAGDLVTVTVGQQNYTGAVNDDGTFSINVPGSQLAQNDAIRAEVSHTDAAGNTGSANTASSYSVDTDIPVVTISLYTIAGDDVINAAESGQSIPVTGTVTGEYAAGDLVTVTVGQQNYTGAVNGDGTFSINVPGSQLAQNDAIRAEISHTDAAGNVGSANTASSYGVDTDVPVVTISLNTIAGDDVINAAEAGQDVAITGQAGGDAVAGDTVTVNVGGQNYTTTVAQNGSFSIPIPGSALAQAGASSVSASVSHTDAAGNTGTATTDRGYSVDTTPPALMITLDTLAGDNVINAEEAGRDVPVTGTVSGEYAAGDLVTVTVGQQNYTGAVNGDGSFSINVPGSQLAQNDSITATVSHTDTAGNVGSANTATSYGVDTDAPVVTVSLDTIAGDDVINAAEAARDVTVTGRAGGDAVAGDVVTISVGSQTYTTTVGQNGAFSVAVPGSVLAGAGSGSVSAAVSHTDTAGNVGTATTDRSYSFDTTPPALAIQLDTIAGDNVVNAEESGQSIPVTGTVTGEYAAGDTVTLTVGQQTYTGAVNANGTFSINVPGSQLAQNGAIRAEASHTDAAGNTGSANTAISYGVDTNVPVVTISLNTIAGDDVINAAEAAQDVTVTGRAGGDAVTGDVVTISVGGQSYTTIVAANGTFSVAVPGAVLAQSGTSNVSATVSHTDAAGNVGTATTDRGYSVDTTPPALTIALDTLAGDNVINAEEANQTVPVTGTVTGEFAMGDIVTVTVGQQSYTGAVNGDGTFSINVPGSQLAQNSSMAVTVSHTDAAGNTGSANTATSYDVDTDAPVVTVSLDTLAGDDVINAAEAARDVTVTGQAGGDAVAGDTVTVNVGGQIYTTTVGQNGAFSVAVPGSVLASAGSNTVSASISHTDTAGNTGSAETSRDYTVDTTPPALTIALDTLAGDNVVNAEESGQSIPVTGSITGEYAAGDTVTLTVGQQTYNGAVNADGTFSIAVPGSQLAANNAITASVSHTDAAGNTGSANTATSYGVDTDIPVVTISLDTIAGDDVINASEAAQDVTVTGRAGGDAVTGDTVTVSVGGNSYTATVGQNGVFSVAVPGTVLATAGVNSVSATVSHTDAAGNVGTATIDRAYSVDTTPPALSITLDTIAGDNVVNAEESGQSIPVTGTVNGEYAAGDTVTLTVGQQTYTGAVNGDGTFSIAVPGSQLAANNAITASVSHTDAAGNVGSANTASSYGVDTDVPVVTISLDTIAGDDVINAAEAGQDVTITGQAGGDAVAGDTVTVNVGGQNYATTVGQNGSFSVAVPGSALAQAGANSVSASVSHTDNAGNTGSAETSRDYTVDTMPPALAIQLDTIAGDNVVNAEESGQSLPVTGSVTGEYAAGDTVTLTVGQQTYTGAVNANGTFSINVPGSQLAQNDAIRAEVSHTDVAGNTGSANTATSYDVDTDAPVVNISLDTIAGDDVINASEAGQDVAITGQVGGDAVTGDAVKISVGGQSYTTTVAANGTFSVAVPGAVLAQSGTSNVSASVSHTDAAGNVGTATTDRAYSVDTTPPALTITLDTLAGDNVINAEEAGRDVPVTGTVSGEYAAGDRVSLTVGNQSYTGSLNADGTFSIDVPGSQLAGNDAIRAEVSHTDTAGNTGSASTAASYGVDTVAGSSIWIATIAGDDVINAAEASGTITVSGKVNATWGGQNVDGDAEPGDRITLQVGDHIYEGVVRNDLTWSINVPGQDFLGGQQVIATVSGTDDAGNPFSSNATLPYSVDITPPALTITLDTLAGDNIINAEEAGRDVPITGTVSGEYSAGDLVTVTVGQQGYTGAVNSDGTFSIDVPGSQLAQNGSIVAVVSHTDTAGNTGSANTATSYGVDTDVPIVSISLDTIAGDDVINAVEAGQEVAITGQAGGDAVAGDTVTVNVGGQNYTTTVGQNGAFSVAVPGAVLAQAGTNTISASVSHTDAAGNTGTATTDRGYSVDTTPPVLAIQLDTIAGDNVVNADESGQNIPVTGSVSGEYAAGDLVTLTVGNQSYTGSLNADGTFSIAVPGSQLAASNSITASVSHIDAAGNTGSANTATSYGIDTNAPVVTISLDTIAGDDVINAAEAAQDVTITGRTGGDAVAGDVVTISVGGQSYTTTVAANGTFSVAVPGTVLATAGANGVSASVSHTDSAGNTGSASTSRDYAVDTTPPALSITIDTIAGDNVVNADESGQSIPVTGSVTGEYAAGDTVTLTVGQQSYSGAVNADGTFSINVPGSQLAQNDSITAAVSHTDAAGNTGSANTATSYGVDTNAPVVTISLDTIAGDDVINAAEAARDVTVIGRAGGDAVTGDAVTISVGGQSYTTTVAANGTFSVAVPGTVLATAGANSVSASVSHTDSAGNTGTATTDRGYSVDTTPPALTIALDTLAGDNVVNAEESGQSIPVTGTVTGEYAAGDRVSLTVGNQSYTGSLNADGTFSINVPGSQLAQNDSITASVSHTDAAGNTGSANTASSYGVNTDVPVVTISLDTLAGDDVINAAEAGQEVAITGRAGGDAVTGDTVTVSVGGNSYTTTVAPNGTFSVAVSGTVLATAGTNSVSASVSHTDSAGNTGSTSTSRDYAVDTTPPALTITLDTLAGDNVINAEEAGRDVPITGTVTGEYAAGDLVTVTVGQQTYTGAVNGDGTFSINVPGSQLAQNSSMAVTVSHIDAAGNTGSANTATSYGVDTDVPVVTISLDTIAGDNVINAEEAGRDVPITGTVSGEYAAGDLVTVTVGQQRYTGAVNGDGTFSINVPGSQLAGNDAIRAAVSHTDAAGNTGSANTATSYGVDTDAPVVTVSLDTIAGDDVINAAEAARDVTVTGRAGGDVVAGDTVIVNVGGQTYTTTVDQNGAFSVAVPGATLVSAGANTISASISHTDAAGNTGSATTDRAYSVDTTPPALTIALDTLAGDNVINAEEAGRDVPVTGTVSGEYAAGDRVSLTVGNQSYTGSLNADGTFSIDVPGSQLAGNDAIRAEVSHTDTAGNTGSASTAASYGVDTVAGSSIWIATIAGDDVINAAEARGTITVSGKVNATWGGQSVDGDAEPGDRITLQVGDHVYEGVVQNDLTWSINVPGQDFLGGQQVIATVSGTDDAGNPFSSNATLPYSVDTTPPTLTITLDTLAGDNVINAEEANQTVPVTGTVTGEYAGGDLVTVTVGQQTYTGAVNDDGTFSINVPGSQLAQNSSIVAAVSHTDAAGNTGSANTATSYGVDTDAPIVTVSLDTIAGDDVINAAEAAQDVTITGQAGGDAVAGDTVTVSVGGNSYTATVGQNGVFSMAVPGLVLTGTNIGSISASVSHTDPAGNVGSAETTRAYGVDVTPPSAVADTGTTQQEQILSVEANQGVLANDSDTGGSTTSLKVIAIDGNTDAVGQAVAGSNGGTFVLRADGSYQFAPGNTFNSLAAGEEATSRIHYTVSDGSGNVSVTTLTVTIIGTNDVPIISGQATGSVTEDRNVSGNNLTATGALTISDADTGQSSFNTGSVTFTGAGGSTNGVTTALGSLSIGANGAWTYTVDNARVQYLDAGQSRVETYTVKSADGSATQTITVTINGTADAPVIGGVATGAVTEDSNVNNGNLVTTGTLTVSDADAGQSSFQAGSATPIGTPLGSLTIGANGQWNYSVDNARVQYLAAGETKVEQFTVRTADGTPQTITVTINGTADAPVIGGVATGAATEDSNVNNGNLVTTGTLTVSDADAGQSSFQAGSATPVGTPLGNLTIGANGQWNYSVDNARVQYLAAGETKVEQFTVRTADGTPQTISVTITGTNDVPTIGGTATGSVTEDRNVSGNNLTATGALTISDADTGQSSFNTGSVTFTGAGGSTNGVTTALGSLSIGANGAWTYTVDNARVQYLDAGQSRVETYTVKSVDGSATQTITVTINGTADAPVIGGVATGAVTEDSNVNNGNLVTTGTFTVSDADAGQSSFQAGSATPVGTPLGSLTIGANGQWNYSVDNARVQYLAAGETKVEQFTVRTADGTPQTISVTITGTNDVPTISGQATGAVTEDSNVNNGNLVTTGTLTVSDADTGQSSFQTGSVTPVGTPLGSLTIGANGQWNYSVDNARVQYLAAGETKVEQFTVRTADGTPQTISVTIIGTNDVPTISGQATGAVTEDSNVNNGNLVTTGTLTVSDADAGQSSFQAGSATPVGTPLGSLTIGANGQWSYSVDNARVQYLAAGETKVEQFTVRTADGTPQTISVTITGTNDVPTIGGTATGSVTEDSNVSSGNLMTTGALTISDADAGQSAFQPGNATASSGTLGSLSITSSGSWTYSVSNASVQYLKAGETKVENFTVTTLDGTTRTISVSIVGTNELPEARDITVTGNEDPSPLIAVNLAGTDVDGSIASFQITGTGANGTFYSDAAGTQVISNGASIAASNNGATIYFKPAANWAGTTSLQYTATDNNGGKDPTPATATINVNAVADAPALTLSGNTANGAGLLRETFSINTLGNNGNGADPATMQAAIDRAGTPASSSNVTDISNASVTAGTGTHVSGLMYMEAGKTYAFSGGGDDSIRLLIGGNVVAQATWGGSGGNYAGSFKPTVSGYYTLDLYHHNQSGPGSYTINVGVNGGAASPLSTKSQVLMQDVSALDAASVNHSGLLGSDGNGNGYYQSYAMNEGDENSTIYLSRVAAAVTDTDGSESISRVQISGIPVGATISDGINSFTATQGATSQNVTGWNLNTLTVKPAANYDGTFNLVVTATSKESSNGDTANTSVTVPVTVHNVNDAPTAVADVASVSGQGVENIVYLSTVGGTLSTWNVTTGSQQGQTIRDGSGNVVSGLGDIAASNTPGRLYGVAYSNSAGGTMLYSINPLHSGTEARAVALGAITGAANLVSLTLMPSGQLLAASYTDGGLYAINPTTLVATKVATVGFNAGGDIKYVGDHLYASNQSGKVYDIALNSDGSIKTNSSGMATTTLVASMPNQVYGLADDGRGNLLIVTTDNRATPMNVDTNALGTPTTLTALGNSTLFGAAGGVGTATAGTPSATGNVLANDRDPDGDPISVVSINNGTAGSASAVTTGTTATIHGVYGTLTLDANGRYTYMLDPDRPTTRALLGGGKASDNFSYTISDGKGGTSTATLTVSVTGATFNQQPTAQGFTVGLTNRSIANDTVYIDFNNNARFNDRESGSALSIQITSLPTNGILYASGVAITHQDVLKGTVFDSNTITYNPNDQSRVERTGNWYSGYSNTTVEDKPLADSFGFAPLDGSRQPGESRTVTLAADGSGTSVNVVTGSNVSGTSGADLELGTSGNDILTGGDGNDLLFGYGGDDVLSGGSGNDRLFGSSGNDRLDGGTGTDRLVGGSGNDILTGGEGSDTFAWMRGDQGSASSPAIDRVTDFTRGSGGDVLDLSDLLDIGGSGSNAQDASLASQYLHFVKGEGSGAPGAASSNSSTLEIKTDGPGGGVTQKIVFSGVDFTTLGNSDTEIIKTLLDNGNLKTNLDG</sequence>
<accession>A0A1I1L9Q8</accession>
<feature type="compositionally biased region" description="Low complexity" evidence="2">
    <location>
        <begin position="241"/>
        <end position="291"/>
    </location>
</feature>
<name>A0A1I1L9Q8_9GAMM</name>
<dbReference type="Pfam" id="PF17803">
    <property type="entry name" value="Cadherin_4"/>
    <property type="match status" value="8"/>
</dbReference>
<evidence type="ECO:0000256" key="2">
    <source>
        <dbReference type="SAM" id="MobiDB-lite"/>
    </source>
</evidence>
<dbReference type="InterPro" id="IPR001343">
    <property type="entry name" value="Hemolysn_Ca-bd"/>
</dbReference>
<evidence type="ECO:0000313" key="4">
    <source>
        <dbReference type="EMBL" id="SFC66280.1"/>
    </source>
</evidence>